<protein>
    <recommendedName>
        <fullName evidence="2">Hedgehog/Intein (Hint) domain-containing protein</fullName>
    </recommendedName>
</protein>
<reference evidence="1" key="1">
    <citation type="journal article" date="2020" name="Nature">
        <title>Giant virus diversity and host interactions through global metagenomics.</title>
        <authorList>
            <person name="Schulz F."/>
            <person name="Roux S."/>
            <person name="Paez-Espino D."/>
            <person name="Jungbluth S."/>
            <person name="Walsh D.A."/>
            <person name="Denef V.J."/>
            <person name="McMahon K.D."/>
            <person name="Konstantinidis K.T."/>
            <person name="Eloe-Fadrosh E.A."/>
            <person name="Kyrpides N.C."/>
            <person name="Woyke T."/>
        </authorList>
    </citation>
    <scope>NUCLEOTIDE SEQUENCE</scope>
    <source>
        <strain evidence="1">GVMAG-M-3300023174-102</strain>
    </source>
</reference>
<sequence length="475" mass="53787">MSFNYSIVTPINNNTEVFNPYCFSAASDGYLYFIAYTPQNNTTGIYKISLSVSPYPSNDSAVLVLNLSDSFSGSAAMTSYYNTNTNKTELYLLNTRSSPYNIYVISDVNNPVLSGFTTLPSSQSVNALPQLVANNSYLYTSMTNNGYGTDLIQISLSNPTQKVIRVFNNNQQYFGMTFDNNNNCYILQNDQILQINVNNFSSSSSYNEQWFILPNNINRVCNLAYNNYDGYLYYIYIDNNNNNLFAQIKVSNASLITDNYFSNISFINNKTYVNLVIHDNNFYTGTDSNNTIYYIQNPNLIIPCFKEGSQILCQQNNVEVYVPIQNIRNGTLVKTLLNGYLPVEMIGVKTIFNSGDDKRVKDRLYRLSVDNYPSLLEDLVLTGQHAILVDNITNELGVEITNVMGRVYTTEGKFRLPAFIDMSSIPYEVNGTFNIYHLALQNENYYGNYGIYANGLLVETCSKRYLAEVAQMDLL</sequence>
<organism evidence="1">
    <name type="scientific">viral metagenome</name>
    <dbReference type="NCBI Taxonomy" id="1070528"/>
    <lineage>
        <taxon>unclassified sequences</taxon>
        <taxon>metagenomes</taxon>
        <taxon>organismal metagenomes</taxon>
    </lineage>
</organism>
<proteinExistence type="predicted"/>
<accession>A0A6C0D1Z4</accession>
<evidence type="ECO:0000313" key="1">
    <source>
        <dbReference type="EMBL" id="QHT09725.1"/>
    </source>
</evidence>
<evidence type="ECO:0008006" key="2">
    <source>
        <dbReference type="Google" id="ProtNLM"/>
    </source>
</evidence>
<dbReference type="AlphaFoldDB" id="A0A6C0D1Z4"/>
<name>A0A6C0D1Z4_9ZZZZ</name>
<dbReference type="EMBL" id="MN739514">
    <property type="protein sequence ID" value="QHT09725.1"/>
    <property type="molecule type" value="Genomic_DNA"/>
</dbReference>